<protein>
    <submittedName>
        <fullName evidence="2">Uncharacterized protein</fullName>
    </submittedName>
</protein>
<sequence>MQARIAGATPLYARHDSKAVRLRKGRLPNAATTPFGCDNGDLEGLPLGLDDTLIERMNAARGCTTPICPSPFAGMGPVKRGPSQATPRKRKVAPSSLAPLLLLILCLPLHPSLMYVVVSLSLKNSWIPSHQRLLLGSWPPQLQREPIPRLCSSGRFMGEVCKAFISH</sequence>
<dbReference type="GeneID" id="70231434"/>
<comment type="caution">
    <text evidence="2">The sequence shown here is derived from an EMBL/GenBank/DDBJ whole genome shotgun (WGS) entry which is preliminary data.</text>
</comment>
<dbReference type="EMBL" id="JAGMUX010000015">
    <property type="protein sequence ID" value="KAH7237738.1"/>
    <property type="molecule type" value="Genomic_DNA"/>
</dbReference>
<keyword evidence="1" id="KW-0812">Transmembrane</keyword>
<name>A0A9P9GDV5_FUSRE</name>
<keyword evidence="1" id="KW-0472">Membrane</keyword>
<reference evidence="2" key="1">
    <citation type="journal article" date="2021" name="Nat. Commun.">
        <title>Genetic determinants of endophytism in the Arabidopsis root mycobiome.</title>
        <authorList>
            <person name="Mesny F."/>
            <person name="Miyauchi S."/>
            <person name="Thiergart T."/>
            <person name="Pickel B."/>
            <person name="Atanasova L."/>
            <person name="Karlsson M."/>
            <person name="Huettel B."/>
            <person name="Barry K.W."/>
            <person name="Haridas S."/>
            <person name="Chen C."/>
            <person name="Bauer D."/>
            <person name="Andreopoulos W."/>
            <person name="Pangilinan J."/>
            <person name="LaButti K."/>
            <person name="Riley R."/>
            <person name="Lipzen A."/>
            <person name="Clum A."/>
            <person name="Drula E."/>
            <person name="Henrissat B."/>
            <person name="Kohler A."/>
            <person name="Grigoriev I.V."/>
            <person name="Martin F.M."/>
            <person name="Hacquard S."/>
        </authorList>
    </citation>
    <scope>NUCLEOTIDE SEQUENCE</scope>
    <source>
        <strain evidence="2">MPI-CAGE-AT-0023</strain>
    </source>
</reference>
<evidence type="ECO:0000313" key="2">
    <source>
        <dbReference type="EMBL" id="KAH7237738.1"/>
    </source>
</evidence>
<keyword evidence="3" id="KW-1185">Reference proteome</keyword>
<dbReference type="OrthoDB" id="4850838at2759"/>
<proteinExistence type="predicted"/>
<evidence type="ECO:0000313" key="3">
    <source>
        <dbReference type="Proteomes" id="UP000720189"/>
    </source>
</evidence>
<gene>
    <name evidence="2" type="ORF">BKA55DRAFT_741664</name>
</gene>
<dbReference type="RefSeq" id="XP_046045597.1">
    <property type="nucleotide sequence ID" value="XM_046201480.1"/>
</dbReference>
<dbReference type="Proteomes" id="UP000720189">
    <property type="component" value="Unassembled WGS sequence"/>
</dbReference>
<feature type="transmembrane region" description="Helical" evidence="1">
    <location>
        <begin position="97"/>
        <end position="118"/>
    </location>
</feature>
<evidence type="ECO:0000256" key="1">
    <source>
        <dbReference type="SAM" id="Phobius"/>
    </source>
</evidence>
<dbReference type="AlphaFoldDB" id="A0A9P9GDV5"/>
<organism evidence="2 3">
    <name type="scientific">Fusarium redolens</name>
    <dbReference type="NCBI Taxonomy" id="48865"/>
    <lineage>
        <taxon>Eukaryota</taxon>
        <taxon>Fungi</taxon>
        <taxon>Dikarya</taxon>
        <taxon>Ascomycota</taxon>
        <taxon>Pezizomycotina</taxon>
        <taxon>Sordariomycetes</taxon>
        <taxon>Hypocreomycetidae</taxon>
        <taxon>Hypocreales</taxon>
        <taxon>Nectriaceae</taxon>
        <taxon>Fusarium</taxon>
        <taxon>Fusarium redolens species complex</taxon>
    </lineage>
</organism>
<keyword evidence="1" id="KW-1133">Transmembrane helix</keyword>
<accession>A0A9P9GDV5</accession>